<evidence type="ECO:0000256" key="18">
    <source>
        <dbReference type="ARBA" id="ARBA00042398"/>
    </source>
</evidence>
<evidence type="ECO:0000256" key="25">
    <source>
        <dbReference type="PIRSR" id="PIRSR605502-1"/>
    </source>
</evidence>
<feature type="binding site" evidence="25">
    <location>
        <position position="295"/>
    </location>
    <ligand>
        <name>Mg(2+)</name>
        <dbReference type="ChEBI" id="CHEBI:18420"/>
        <label>1</label>
    </ligand>
</feature>
<proteinExistence type="inferred from homology"/>
<feature type="binding site" evidence="25">
    <location>
        <position position="56"/>
    </location>
    <ligand>
        <name>Mg(2+)</name>
        <dbReference type="ChEBI" id="CHEBI:18420"/>
        <label>1</label>
    </ligand>
</feature>
<evidence type="ECO:0000256" key="20">
    <source>
        <dbReference type="ARBA" id="ARBA00042722"/>
    </source>
</evidence>
<evidence type="ECO:0000256" key="13">
    <source>
        <dbReference type="ARBA" id="ARBA00022842"/>
    </source>
</evidence>
<feature type="binding site" evidence="25">
    <location>
        <position position="55"/>
    </location>
    <ligand>
        <name>Mg(2+)</name>
        <dbReference type="ChEBI" id="CHEBI:18420"/>
        <label>1</label>
    </ligand>
</feature>
<evidence type="ECO:0000256" key="7">
    <source>
        <dbReference type="ARBA" id="ARBA00012255"/>
    </source>
</evidence>
<keyword evidence="9" id="KW-0963">Cytoplasm</keyword>
<dbReference type="FunFam" id="1.10.4080.10:FF:000001">
    <property type="entry name" value="ADP-ribose glycohydrolase ARH3"/>
    <property type="match status" value="1"/>
</dbReference>
<evidence type="ECO:0000256" key="6">
    <source>
        <dbReference type="ARBA" id="ARBA00011245"/>
    </source>
</evidence>
<feature type="binding site" evidence="25">
    <location>
        <position position="54"/>
    </location>
    <ligand>
        <name>Mg(2+)</name>
        <dbReference type="ChEBI" id="CHEBI:18420"/>
        <label>1</label>
    </ligand>
</feature>
<gene>
    <name evidence="26" type="ORF">GDO78_001029</name>
</gene>
<dbReference type="GO" id="GO:0005694">
    <property type="term" value="C:chromosome"/>
    <property type="evidence" value="ECO:0007669"/>
    <property type="project" value="UniProtKB-SubCell"/>
</dbReference>
<evidence type="ECO:0000256" key="2">
    <source>
        <dbReference type="ARBA" id="ARBA00004286"/>
    </source>
</evidence>
<comment type="subcellular location">
    <subcellularLocation>
        <location evidence="2">Chromosome</location>
    </subcellularLocation>
    <subcellularLocation>
        <location evidence="4">Cytoplasm</location>
    </subcellularLocation>
    <subcellularLocation>
        <location evidence="3">Mitochondrion matrix</location>
    </subcellularLocation>
    <subcellularLocation>
        <location evidence="1">Nucleus</location>
    </subcellularLocation>
</comment>
<comment type="subunit">
    <text evidence="6">Monomer.</text>
</comment>
<keyword evidence="27" id="KW-1185">Reference proteome</keyword>
<keyword evidence="8" id="KW-0158">Chromosome</keyword>
<evidence type="ECO:0000256" key="10">
    <source>
        <dbReference type="ARBA" id="ARBA00022723"/>
    </source>
</evidence>
<evidence type="ECO:0000256" key="15">
    <source>
        <dbReference type="ARBA" id="ARBA00023204"/>
    </source>
</evidence>
<sequence length="344" mass="37867">MALVELRRFRGSLLGALVGDCFGSLCEGLENVSVEWVHRFVHTLGGRADALMYTDDTAMARSLVQSLLEKPPFDEKDLAQRFTTEYFNDPDRGYGLGVVHVFEKLQSGEYCNVFTPAKEQFNGKGSYGNGAAMRVVGVPLAFPCVQDVIKYAKISGELTHASSLGYNGAILLALAVHYALQGNLSRESFLGHLLSNMQEVEADEKSRSDAVGLELGEFPYCNKLKKVKEFLDKGNVSCKDIIDELGNGVSALDSVPTAIYSFLRCLDPVDDVPKELNSLQRTVIFCILLGGDTDTIATMAGAIAGAYHGEDQIPEIWRKNSEGYKDAENWGKQLWELYNSRLPE</sequence>
<evidence type="ECO:0000256" key="9">
    <source>
        <dbReference type="ARBA" id="ARBA00022490"/>
    </source>
</evidence>
<dbReference type="GO" id="GO:0004649">
    <property type="term" value="F:poly(ADP-ribose) glycohydrolase activity"/>
    <property type="evidence" value="ECO:0007669"/>
    <property type="project" value="UniProtKB-EC"/>
</dbReference>
<evidence type="ECO:0000313" key="27">
    <source>
        <dbReference type="Proteomes" id="UP000770717"/>
    </source>
</evidence>
<comment type="similarity">
    <text evidence="5">Belongs to the ADP-ribosylglycohydrolase family.</text>
</comment>
<organism evidence="26 27">
    <name type="scientific">Eleutherodactylus coqui</name>
    <name type="common">Puerto Rican coqui</name>
    <dbReference type="NCBI Taxonomy" id="57060"/>
    <lineage>
        <taxon>Eukaryota</taxon>
        <taxon>Metazoa</taxon>
        <taxon>Chordata</taxon>
        <taxon>Craniata</taxon>
        <taxon>Vertebrata</taxon>
        <taxon>Euteleostomi</taxon>
        <taxon>Amphibia</taxon>
        <taxon>Batrachia</taxon>
        <taxon>Anura</taxon>
        <taxon>Neobatrachia</taxon>
        <taxon>Hyloidea</taxon>
        <taxon>Eleutherodactylidae</taxon>
        <taxon>Eleutherodactylinae</taxon>
        <taxon>Eleutherodactylus</taxon>
        <taxon>Eleutherodactylus</taxon>
    </lineage>
</organism>
<comment type="cofactor">
    <cofactor evidence="25">
        <name>Mg(2+)</name>
        <dbReference type="ChEBI" id="CHEBI:18420"/>
    </cofactor>
    <text evidence="25">Binds 2 magnesium ions per subunit.</text>
</comment>
<evidence type="ECO:0000256" key="21">
    <source>
        <dbReference type="ARBA" id="ARBA00042850"/>
    </source>
</evidence>
<dbReference type="InterPro" id="IPR005502">
    <property type="entry name" value="Ribosyl_crysJ1"/>
</dbReference>
<keyword evidence="15" id="KW-0234">DNA repair</keyword>
<evidence type="ECO:0000256" key="4">
    <source>
        <dbReference type="ARBA" id="ARBA00004496"/>
    </source>
</evidence>
<keyword evidence="16" id="KW-0539">Nucleus</keyword>
<keyword evidence="12" id="KW-0378">Hydrolase</keyword>
<reference evidence="26" key="1">
    <citation type="thesis" date="2020" institute="ProQuest LLC" country="789 East Eisenhower Parkway, Ann Arbor, MI, USA">
        <title>Comparative Genomics and Chromosome Evolution.</title>
        <authorList>
            <person name="Mudd A.B."/>
        </authorList>
    </citation>
    <scope>NUCLEOTIDE SEQUENCE</scope>
    <source>
        <strain evidence="26">HN-11 Male</strain>
        <tissue evidence="26">Kidney and liver</tissue>
    </source>
</reference>
<evidence type="ECO:0000256" key="1">
    <source>
        <dbReference type="ARBA" id="ARBA00004123"/>
    </source>
</evidence>
<keyword evidence="11" id="KW-0227">DNA damage</keyword>
<dbReference type="GO" id="GO:0005634">
    <property type="term" value="C:nucleus"/>
    <property type="evidence" value="ECO:0007669"/>
    <property type="project" value="UniProtKB-SubCell"/>
</dbReference>
<evidence type="ECO:0000256" key="24">
    <source>
        <dbReference type="ARBA" id="ARBA00049015"/>
    </source>
</evidence>
<dbReference type="GO" id="GO:0140290">
    <property type="term" value="P:peptidyl-serine ADP-deribosylation"/>
    <property type="evidence" value="ECO:0007669"/>
    <property type="project" value="UniProtKB-ARBA"/>
</dbReference>
<protein>
    <recommendedName>
        <fullName evidence="17">ADP-ribosylhydrolase ARH3</fullName>
        <ecNumber evidence="7">3.2.1.143</ecNumber>
    </recommendedName>
    <alternativeName>
        <fullName evidence="18">ADP-ribose glycohydrolase ARH3</fullName>
    </alternativeName>
    <alternativeName>
        <fullName evidence="19">ADP-ribosylhydrolase 3</fullName>
    </alternativeName>
    <alternativeName>
        <fullName evidence="22">O-acetyl-ADP-ribose deacetylase ARH3</fullName>
    </alternativeName>
    <alternativeName>
        <fullName evidence="23">Poly(ADP-ribose) glycohydrolase ARH3</fullName>
    </alternativeName>
    <alternativeName>
        <fullName evidence="21">[Protein ADP-ribosylarginine] hydrolase-like protein 2</fullName>
    </alternativeName>
    <alternativeName>
        <fullName evidence="20">[Protein ADP-ribosylserine] hydrolase</fullName>
    </alternativeName>
</protein>
<dbReference type="PANTHER" id="PTHR16222:SF24">
    <property type="entry name" value="ADP-RIBOSYLHYDROLASE ARH3"/>
    <property type="match status" value="1"/>
</dbReference>
<evidence type="ECO:0000256" key="22">
    <source>
        <dbReference type="ARBA" id="ARBA00043187"/>
    </source>
</evidence>
<feature type="binding site" evidence="25">
    <location>
        <position position="292"/>
    </location>
    <ligand>
        <name>Mg(2+)</name>
        <dbReference type="ChEBI" id="CHEBI:18420"/>
        <label>1</label>
    </ligand>
</feature>
<dbReference type="AlphaFoldDB" id="A0A8J6KGB5"/>
<dbReference type="InterPro" id="IPR050792">
    <property type="entry name" value="ADP-ribosylglycohydrolase"/>
</dbReference>
<dbReference type="Pfam" id="PF03747">
    <property type="entry name" value="ADP_ribosyl_GH"/>
    <property type="match status" value="1"/>
</dbReference>
<comment type="caution">
    <text evidence="26">The sequence shown here is derived from an EMBL/GenBank/DDBJ whole genome shotgun (WGS) entry which is preliminary data.</text>
</comment>
<evidence type="ECO:0000256" key="14">
    <source>
        <dbReference type="ARBA" id="ARBA00023128"/>
    </source>
</evidence>
<dbReference type="InterPro" id="IPR036705">
    <property type="entry name" value="Ribosyl_crysJ1_sf"/>
</dbReference>
<keyword evidence="13 25" id="KW-0460">Magnesium</keyword>
<feature type="binding site" evidence="25">
    <location>
        <position position="294"/>
    </location>
    <ligand>
        <name>Mg(2+)</name>
        <dbReference type="ChEBI" id="CHEBI:18420"/>
        <label>1</label>
    </ligand>
</feature>
<name>A0A8J6KGB5_ELECQ</name>
<dbReference type="OrthoDB" id="410104at2759"/>
<evidence type="ECO:0000256" key="12">
    <source>
        <dbReference type="ARBA" id="ARBA00022801"/>
    </source>
</evidence>
<comment type="catalytic activity">
    <reaction evidence="24">
        <text>alpha-NAD(+) + H2O = ADP-D-ribose + nicotinamide + H(+)</text>
        <dbReference type="Rhea" id="RHEA:68792"/>
        <dbReference type="ChEBI" id="CHEBI:15377"/>
        <dbReference type="ChEBI" id="CHEBI:15378"/>
        <dbReference type="ChEBI" id="CHEBI:17154"/>
        <dbReference type="ChEBI" id="CHEBI:57967"/>
        <dbReference type="ChEBI" id="CHEBI:77017"/>
    </reaction>
</comment>
<accession>A0A8J6KGB5</accession>
<evidence type="ECO:0000256" key="3">
    <source>
        <dbReference type="ARBA" id="ARBA00004305"/>
    </source>
</evidence>
<dbReference type="SUPFAM" id="SSF101478">
    <property type="entry name" value="ADP-ribosylglycohydrolase"/>
    <property type="match status" value="1"/>
</dbReference>
<keyword evidence="10 25" id="KW-0479">Metal-binding</keyword>
<dbReference type="GO" id="GO:0006281">
    <property type="term" value="P:DNA repair"/>
    <property type="evidence" value="ECO:0007669"/>
    <property type="project" value="UniProtKB-KW"/>
</dbReference>
<dbReference type="GO" id="GO:0046872">
    <property type="term" value="F:metal ion binding"/>
    <property type="evidence" value="ECO:0007669"/>
    <property type="project" value="UniProtKB-KW"/>
</dbReference>
<dbReference type="EC" id="3.2.1.143" evidence="7"/>
<dbReference type="GO" id="GO:0005759">
    <property type="term" value="C:mitochondrial matrix"/>
    <property type="evidence" value="ECO:0007669"/>
    <property type="project" value="UniProtKB-SubCell"/>
</dbReference>
<evidence type="ECO:0000256" key="16">
    <source>
        <dbReference type="ARBA" id="ARBA00023242"/>
    </source>
</evidence>
<dbReference type="PANTHER" id="PTHR16222">
    <property type="entry name" value="ADP-RIBOSYLGLYCOHYDROLASE"/>
    <property type="match status" value="1"/>
</dbReference>
<evidence type="ECO:0000256" key="17">
    <source>
        <dbReference type="ARBA" id="ARBA00041057"/>
    </source>
</evidence>
<evidence type="ECO:0000256" key="23">
    <source>
        <dbReference type="ARBA" id="ARBA00043193"/>
    </source>
</evidence>
<evidence type="ECO:0000256" key="8">
    <source>
        <dbReference type="ARBA" id="ARBA00022454"/>
    </source>
</evidence>
<evidence type="ECO:0000313" key="26">
    <source>
        <dbReference type="EMBL" id="KAG9492843.1"/>
    </source>
</evidence>
<dbReference type="Proteomes" id="UP000770717">
    <property type="component" value="Unassembled WGS sequence"/>
</dbReference>
<dbReference type="Gene3D" id="1.10.4080.10">
    <property type="entry name" value="ADP-ribosylation/Crystallin J1"/>
    <property type="match status" value="1"/>
</dbReference>
<evidence type="ECO:0000256" key="11">
    <source>
        <dbReference type="ARBA" id="ARBA00022763"/>
    </source>
</evidence>
<keyword evidence="14" id="KW-0496">Mitochondrion</keyword>
<evidence type="ECO:0000256" key="5">
    <source>
        <dbReference type="ARBA" id="ARBA00010702"/>
    </source>
</evidence>
<dbReference type="EMBL" id="WNTK01000001">
    <property type="protein sequence ID" value="KAG9492843.1"/>
    <property type="molecule type" value="Genomic_DNA"/>
</dbReference>
<evidence type="ECO:0000256" key="19">
    <source>
        <dbReference type="ARBA" id="ARBA00042471"/>
    </source>
</evidence>